<keyword evidence="2" id="KW-0812">Transmembrane</keyword>
<protein>
    <submittedName>
        <fullName evidence="3">Uncharacterized protein</fullName>
    </submittedName>
</protein>
<feature type="transmembrane region" description="Helical" evidence="2">
    <location>
        <begin position="37"/>
        <end position="57"/>
    </location>
</feature>
<feature type="transmembrane region" description="Helical" evidence="2">
    <location>
        <begin position="150"/>
        <end position="173"/>
    </location>
</feature>
<reference evidence="3 4" key="1">
    <citation type="submission" date="2016-12" db="EMBL/GenBank/DDBJ databases">
        <authorList>
            <person name="Song W.-J."/>
            <person name="Kurnit D.M."/>
        </authorList>
    </citation>
    <scope>NUCLEOTIDE SEQUENCE [LARGE SCALE GENOMIC DNA]</scope>
    <source>
        <strain evidence="3 4">DSM 14810</strain>
    </source>
</reference>
<gene>
    <name evidence="3" type="ORF">SAMN02745247_02756</name>
</gene>
<keyword evidence="2" id="KW-1133">Transmembrane helix</keyword>
<dbReference type="InterPro" id="IPR045723">
    <property type="entry name" value="DUF6077"/>
</dbReference>
<evidence type="ECO:0000313" key="4">
    <source>
        <dbReference type="Proteomes" id="UP000184097"/>
    </source>
</evidence>
<feature type="transmembrane region" description="Helical" evidence="2">
    <location>
        <begin position="236"/>
        <end position="253"/>
    </location>
</feature>
<dbReference type="Proteomes" id="UP000184097">
    <property type="component" value="Unassembled WGS sequence"/>
</dbReference>
<dbReference type="AlphaFoldDB" id="A0A1M7T0A8"/>
<feature type="transmembrane region" description="Helical" evidence="2">
    <location>
        <begin position="265"/>
        <end position="283"/>
    </location>
</feature>
<evidence type="ECO:0000313" key="3">
    <source>
        <dbReference type="EMBL" id="SHN64150.1"/>
    </source>
</evidence>
<keyword evidence="2" id="KW-0472">Membrane</keyword>
<feature type="transmembrane region" description="Helical" evidence="2">
    <location>
        <begin position="375"/>
        <end position="408"/>
    </location>
</feature>
<feature type="transmembrane region" description="Helical" evidence="2">
    <location>
        <begin position="414"/>
        <end position="435"/>
    </location>
</feature>
<proteinExistence type="predicted"/>
<evidence type="ECO:0000256" key="1">
    <source>
        <dbReference type="SAM" id="MobiDB-lite"/>
    </source>
</evidence>
<accession>A0A1M7T0A8</accession>
<name>A0A1M7T0A8_9FIRM</name>
<feature type="transmembrane region" description="Helical" evidence="2">
    <location>
        <begin position="6"/>
        <end position="30"/>
    </location>
</feature>
<feature type="transmembrane region" description="Helical" evidence="2">
    <location>
        <begin position="295"/>
        <end position="314"/>
    </location>
</feature>
<organism evidence="3 4">
    <name type="scientific">Butyrivibrio hungatei DSM 14810</name>
    <dbReference type="NCBI Taxonomy" id="1121132"/>
    <lineage>
        <taxon>Bacteria</taxon>
        <taxon>Bacillati</taxon>
        <taxon>Bacillota</taxon>
        <taxon>Clostridia</taxon>
        <taxon>Lachnospirales</taxon>
        <taxon>Lachnospiraceae</taxon>
        <taxon>Butyrivibrio</taxon>
    </lineage>
</organism>
<evidence type="ECO:0000256" key="2">
    <source>
        <dbReference type="SAM" id="Phobius"/>
    </source>
</evidence>
<feature type="region of interest" description="Disordered" evidence="1">
    <location>
        <begin position="323"/>
        <end position="348"/>
    </location>
</feature>
<feature type="transmembrane region" description="Helical" evidence="2">
    <location>
        <begin position="77"/>
        <end position="95"/>
    </location>
</feature>
<dbReference type="EMBL" id="FRDH01000013">
    <property type="protein sequence ID" value="SHN64150.1"/>
    <property type="molecule type" value="Genomic_DNA"/>
</dbReference>
<sequence>MLQSIFGVVSLIFWLLIAPLMVGITFNFILPKEKRRLGITFVLGFLIYVAGFEIIAIPCMTKIMYNAFSYCVKYYVILAWALMIPGIIKTVLAIFKDKDLSKLFYIQKKDERINDTKNNGMNVASRSSVSSDELEIADPDVAKKHKIETCIYWGIFFALLAFQMVMAVLMASFDGDDAYYVVESLLAQQADVMNTILPYTGISTSLDIRHALAVITMWIAFIAKVSGVHATIVSHTVIPLIVIPLVYLVYVEIGKSLFRKKQEFVPVFMIIVSFLLMFGNVSIHTPATFFLMRTWQGKAIVCNLVFPLIFWIFLEMMEKKEDKTEETKEEKKEDKTDEKKEEKTDSAGVEHTTEKVVAKAGIRQKISTSSFGWIMLIFVNMLAGMCTAMGVIFATGLIGLLTLILLFIKKDWKVLIGAFICVIPNFVYLALYLSIWSR</sequence>
<dbReference type="Pfam" id="PF19554">
    <property type="entry name" value="DUF6077"/>
    <property type="match status" value="1"/>
</dbReference>
<feature type="compositionally biased region" description="Basic and acidic residues" evidence="1">
    <location>
        <begin position="323"/>
        <end position="345"/>
    </location>
</feature>